<dbReference type="SUPFAM" id="SSF82171">
    <property type="entry name" value="DPP6 N-terminal domain-like"/>
    <property type="match status" value="1"/>
</dbReference>
<reference evidence="2" key="1">
    <citation type="submission" date="2023-03" db="EMBL/GenBank/DDBJ databases">
        <title>Amycolatopsis taiwanensis NBRC 103393.</title>
        <authorList>
            <person name="Ichikawa N."/>
            <person name="Sato H."/>
            <person name="Tonouchi N."/>
        </authorList>
    </citation>
    <scope>NUCLEOTIDE SEQUENCE</scope>
    <source>
        <strain evidence="2">NBRC 103393</strain>
    </source>
</reference>
<feature type="compositionally biased region" description="Polar residues" evidence="1">
    <location>
        <begin position="10"/>
        <end position="25"/>
    </location>
</feature>
<protein>
    <submittedName>
        <fullName evidence="2">Uncharacterized protein</fullName>
    </submittedName>
</protein>
<dbReference type="AlphaFoldDB" id="A0A9W6QVX8"/>
<organism evidence="2 3">
    <name type="scientific">Amycolatopsis taiwanensis</name>
    <dbReference type="NCBI Taxonomy" id="342230"/>
    <lineage>
        <taxon>Bacteria</taxon>
        <taxon>Bacillati</taxon>
        <taxon>Actinomycetota</taxon>
        <taxon>Actinomycetes</taxon>
        <taxon>Pseudonocardiales</taxon>
        <taxon>Pseudonocardiaceae</taxon>
        <taxon>Amycolatopsis</taxon>
    </lineage>
</organism>
<accession>A0A9W6QVX8</accession>
<evidence type="ECO:0000256" key="1">
    <source>
        <dbReference type="SAM" id="MobiDB-lite"/>
    </source>
</evidence>
<feature type="region of interest" description="Disordered" evidence="1">
    <location>
        <begin position="1"/>
        <end position="25"/>
    </location>
</feature>
<dbReference type="Pfam" id="PF19508">
    <property type="entry name" value="DUF6042"/>
    <property type="match status" value="1"/>
</dbReference>
<evidence type="ECO:0000313" key="3">
    <source>
        <dbReference type="Proteomes" id="UP001165136"/>
    </source>
</evidence>
<comment type="caution">
    <text evidence="2">The sequence shown here is derived from an EMBL/GenBank/DDBJ whole genome shotgun (WGS) entry which is preliminary data.</text>
</comment>
<sequence length="710" mass="76271">MATTPAKAANGTSATALAVPSTGSPTRVIADPLSTTPISPVLAEGAASVAVVALLGSFEDDEYRPEYGTLVVRDVHGAPVDLLPPHDNPLLRENGTYALSGTIGSAGDGWLHARASDEYHVVRLEAHDGPPPDDLGDWTDAVETPYRSRTSALSLDSLTGARRKCQLALPTVGDYRVRLCRRPADEGDVWRAQFWPVRGPVEPPRWLARSGPAVGKPEPGWRAVLGYGVIEVSWALTGFGSDSSAAWLDAPLDRDSAQAGDVADQLKVPRPVTRRDAIPLLLAAGLIIEDATAKPHGYRLTPDPPLAKDVLNLPAAQVESLDKQDLRHRFAYVTADIVSVVLWSETPVLPGLADRLLLSQADTDAAVRAAEAMNLITISDGEITARPRKPPRPATRQMLRRPWQAAPVELPVGAPPRAGFVSGDGAVTVWSGGEPRVLTSLGGQPDSAFETAYGIVVFSSGGKLSLVRHDGTVEHFDGELWFRGALSPDGRYLATVESHIGRRSWERPHLIDLADGSRESLPASEQWGQATAVHEGAVYFNAGFDVNRPRPKTIRWRPGQEPEPMSFTISRLDPLSGTILAFDDEPGTLLLRPDGTRNRLPAGRTFELVPHGTQVCEFLAGPPRINLFDPHLGGDSPRVLSLPDAAETSTIMPNGPVWEDADHLLVSLRYGLSGPFARVNIRTGAAETAPVPESIGYRPIPIRPLLSRSV</sequence>
<dbReference type="EMBL" id="BSTI01000003">
    <property type="protein sequence ID" value="GLY65021.1"/>
    <property type="molecule type" value="Genomic_DNA"/>
</dbReference>
<gene>
    <name evidence="2" type="ORF">Atai01_16400</name>
</gene>
<dbReference type="Proteomes" id="UP001165136">
    <property type="component" value="Unassembled WGS sequence"/>
</dbReference>
<keyword evidence="3" id="KW-1185">Reference proteome</keyword>
<name>A0A9W6QVX8_9PSEU</name>
<proteinExistence type="predicted"/>
<evidence type="ECO:0000313" key="2">
    <source>
        <dbReference type="EMBL" id="GLY65021.1"/>
    </source>
</evidence>
<dbReference type="InterPro" id="IPR046105">
    <property type="entry name" value="DUF6042"/>
</dbReference>